<proteinExistence type="predicted"/>
<evidence type="ECO:0000259" key="2">
    <source>
        <dbReference type="Pfam" id="PF16020"/>
    </source>
</evidence>
<dbReference type="InterPro" id="IPR031973">
    <property type="entry name" value="Deltameth_res_prag01"/>
</dbReference>
<protein>
    <submittedName>
        <fullName evidence="4">Deltamethrin resistance protein prag01 domain-containing protein</fullName>
    </submittedName>
</protein>
<keyword evidence="3" id="KW-1185">Reference proteome</keyword>
<dbReference type="Proteomes" id="UP000887566">
    <property type="component" value="Unplaced"/>
</dbReference>
<keyword evidence="1" id="KW-0812">Transmembrane</keyword>
<dbReference type="AlphaFoldDB" id="A0A914XML4"/>
<feature type="domain" description="Deltamethrin resistance protein prag01" evidence="2">
    <location>
        <begin position="55"/>
        <end position="100"/>
    </location>
</feature>
<evidence type="ECO:0000313" key="4">
    <source>
        <dbReference type="WBParaSite" id="PSAMB.scaffold91size81377.g1579.t1"/>
    </source>
</evidence>
<feature type="transmembrane region" description="Helical" evidence="1">
    <location>
        <begin position="75"/>
        <end position="95"/>
    </location>
</feature>
<name>A0A914XML4_9BILA</name>
<keyword evidence="1" id="KW-1133">Transmembrane helix</keyword>
<organism evidence="3 4">
    <name type="scientific">Plectus sambesii</name>
    <dbReference type="NCBI Taxonomy" id="2011161"/>
    <lineage>
        <taxon>Eukaryota</taxon>
        <taxon>Metazoa</taxon>
        <taxon>Ecdysozoa</taxon>
        <taxon>Nematoda</taxon>
        <taxon>Chromadorea</taxon>
        <taxon>Plectida</taxon>
        <taxon>Plectina</taxon>
        <taxon>Plectoidea</taxon>
        <taxon>Plectidae</taxon>
        <taxon>Plectus</taxon>
    </lineage>
</organism>
<reference evidence="4" key="1">
    <citation type="submission" date="2022-11" db="UniProtKB">
        <authorList>
            <consortium name="WormBaseParasite"/>
        </authorList>
    </citation>
    <scope>IDENTIFICATION</scope>
</reference>
<keyword evidence="1" id="KW-0472">Membrane</keyword>
<dbReference type="Pfam" id="PF16020">
    <property type="entry name" value="Deltameth_res"/>
    <property type="match status" value="1"/>
</dbReference>
<evidence type="ECO:0000256" key="1">
    <source>
        <dbReference type="SAM" id="Phobius"/>
    </source>
</evidence>
<sequence>MLGLVALRQMSRAGIALRALRPIASRNASAVAHKHDDYAHHDHHHEDVGPPSTMDDAPVPFQSYQVVHGQLQSKFNMMLVVSLGALVASFVLAFATDSFDIDAWRPPKSYRERTVKS</sequence>
<evidence type="ECO:0000313" key="3">
    <source>
        <dbReference type="Proteomes" id="UP000887566"/>
    </source>
</evidence>
<dbReference type="WBParaSite" id="PSAMB.scaffold91size81377.g1579.t1">
    <property type="protein sequence ID" value="PSAMB.scaffold91size81377.g1579.t1"/>
    <property type="gene ID" value="PSAMB.scaffold91size81377.g1579"/>
</dbReference>
<accession>A0A914XML4</accession>